<dbReference type="AlphaFoldDB" id="A0A8D8MQ86"/>
<proteinExistence type="predicted"/>
<reference evidence="1" key="1">
    <citation type="submission" date="2021-05" db="EMBL/GenBank/DDBJ databases">
        <authorList>
            <person name="Alioto T."/>
            <person name="Alioto T."/>
            <person name="Gomez Garrido J."/>
        </authorList>
    </citation>
    <scope>NUCLEOTIDE SEQUENCE</scope>
</reference>
<protein>
    <submittedName>
        <fullName evidence="1">(northern house mosquito) hypothetical protein</fullName>
    </submittedName>
</protein>
<organism evidence="1">
    <name type="scientific">Culex pipiens</name>
    <name type="common">House mosquito</name>
    <dbReference type="NCBI Taxonomy" id="7175"/>
    <lineage>
        <taxon>Eukaryota</taxon>
        <taxon>Metazoa</taxon>
        <taxon>Ecdysozoa</taxon>
        <taxon>Arthropoda</taxon>
        <taxon>Hexapoda</taxon>
        <taxon>Insecta</taxon>
        <taxon>Pterygota</taxon>
        <taxon>Neoptera</taxon>
        <taxon>Endopterygota</taxon>
        <taxon>Diptera</taxon>
        <taxon>Nematocera</taxon>
        <taxon>Culicoidea</taxon>
        <taxon>Culicidae</taxon>
        <taxon>Culicinae</taxon>
        <taxon>Culicini</taxon>
        <taxon>Culex</taxon>
        <taxon>Culex</taxon>
    </lineage>
</organism>
<sequence>MRGPVQTPARDRSSGISVVSAGDPLRCRSFSRNSLSFWTPIVDWSSPREGSIQRNFSGQRWRSSSLCRCSRTQVWTGPDPRVGSIQRDFNRQCWRSSSMGRCSGTLAWTGPVLREGSIQRNFSGQRWRSSSL</sequence>
<accession>A0A8D8MQ86</accession>
<dbReference type="EMBL" id="HBUE01322478">
    <property type="protein sequence ID" value="CAG6588935.1"/>
    <property type="molecule type" value="Transcribed_RNA"/>
</dbReference>
<dbReference type="EMBL" id="HBUE01215919">
    <property type="protein sequence ID" value="CAG6536932.1"/>
    <property type="molecule type" value="Transcribed_RNA"/>
</dbReference>
<name>A0A8D8MQ86_CULPI</name>
<evidence type="ECO:0000313" key="1">
    <source>
        <dbReference type="EMBL" id="CAG6536932.1"/>
    </source>
</evidence>